<feature type="domain" description="Cyclic nucleotide-binding" evidence="3">
    <location>
        <begin position="367"/>
        <end position="480"/>
    </location>
</feature>
<dbReference type="STRING" id="67003.A0A1X0NZQ4"/>
<dbReference type="GO" id="GO:0044877">
    <property type="term" value="F:protein-containing complex binding"/>
    <property type="evidence" value="ECO:0007669"/>
    <property type="project" value="TreeGrafter"/>
</dbReference>
<keyword evidence="1" id="KW-0813">Transport</keyword>
<evidence type="ECO:0000313" key="4">
    <source>
        <dbReference type="EMBL" id="ORC90174.1"/>
    </source>
</evidence>
<dbReference type="PROSITE" id="PS50042">
    <property type="entry name" value="CNMP_BINDING_3"/>
    <property type="match status" value="2"/>
</dbReference>
<dbReference type="CDD" id="cd00038">
    <property type="entry name" value="CAP_ED"/>
    <property type="match status" value="2"/>
</dbReference>
<feature type="compositionally biased region" description="Polar residues" evidence="2">
    <location>
        <begin position="1"/>
        <end position="20"/>
    </location>
</feature>
<feature type="compositionally biased region" description="Basic and acidic residues" evidence="2">
    <location>
        <begin position="1143"/>
        <end position="1155"/>
    </location>
</feature>
<dbReference type="RefSeq" id="XP_028884240.1">
    <property type="nucleotide sequence ID" value="XM_029024463.1"/>
</dbReference>
<dbReference type="InterPro" id="IPR050866">
    <property type="entry name" value="CNG_cation_channel"/>
</dbReference>
<dbReference type="InterPro" id="IPR014710">
    <property type="entry name" value="RmlC-like_jellyroll"/>
</dbReference>
<dbReference type="GeneID" id="39984243"/>
<feature type="region of interest" description="Disordered" evidence="2">
    <location>
        <begin position="1253"/>
        <end position="1280"/>
    </location>
</feature>
<dbReference type="SUPFAM" id="SSF51206">
    <property type="entry name" value="cAMP-binding domain-like"/>
    <property type="match status" value="3"/>
</dbReference>
<dbReference type="InterPro" id="IPR018490">
    <property type="entry name" value="cNMP-bd_dom_sf"/>
</dbReference>
<feature type="domain" description="Cyclic nucleotide-binding" evidence="3">
    <location>
        <begin position="525"/>
        <end position="628"/>
    </location>
</feature>
<dbReference type="InterPro" id="IPR000595">
    <property type="entry name" value="cNMP-bd_dom"/>
</dbReference>
<comment type="caution">
    <text evidence="4">The sequence shown here is derived from an EMBL/GenBank/DDBJ whole genome shotgun (WGS) entry which is preliminary data.</text>
</comment>
<dbReference type="GO" id="GO:0005221">
    <property type="term" value="F:intracellularly cyclic nucleotide-activated monoatomic cation channel activity"/>
    <property type="evidence" value="ECO:0007669"/>
    <property type="project" value="InterPro"/>
</dbReference>
<evidence type="ECO:0000256" key="2">
    <source>
        <dbReference type="SAM" id="MobiDB-lite"/>
    </source>
</evidence>
<keyword evidence="1" id="KW-0406">Ion transport</keyword>
<name>A0A1X0NZQ4_9TRYP</name>
<accession>A0A1X0NZQ4</accession>
<evidence type="ECO:0000256" key="1">
    <source>
        <dbReference type="ARBA" id="ARBA00023286"/>
    </source>
</evidence>
<evidence type="ECO:0000259" key="3">
    <source>
        <dbReference type="PROSITE" id="PS50042"/>
    </source>
</evidence>
<dbReference type="PANTHER" id="PTHR45638:SF11">
    <property type="entry name" value="CYCLIC NUCLEOTIDE-GATED CATION CHANNEL SUBUNIT A"/>
    <property type="match status" value="1"/>
</dbReference>
<gene>
    <name evidence="4" type="ORF">TM35_000092240</name>
</gene>
<dbReference type="Proteomes" id="UP000192257">
    <property type="component" value="Unassembled WGS sequence"/>
</dbReference>
<organism evidence="4 5">
    <name type="scientific">Trypanosoma theileri</name>
    <dbReference type="NCBI Taxonomy" id="67003"/>
    <lineage>
        <taxon>Eukaryota</taxon>
        <taxon>Discoba</taxon>
        <taxon>Euglenozoa</taxon>
        <taxon>Kinetoplastea</taxon>
        <taxon>Metakinetoplastina</taxon>
        <taxon>Trypanosomatida</taxon>
        <taxon>Trypanosomatidae</taxon>
        <taxon>Trypanosoma</taxon>
    </lineage>
</organism>
<dbReference type="VEuPathDB" id="TriTrypDB:TM35_000092240"/>
<dbReference type="Pfam" id="PF00027">
    <property type="entry name" value="cNMP_binding"/>
    <property type="match status" value="1"/>
</dbReference>
<feature type="region of interest" description="Disordered" evidence="2">
    <location>
        <begin position="1072"/>
        <end position="1155"/>
    </location>
</feature>
<feature type="region of interest" description="Disordered" evidence="2">
    <location>
        <begin position="1"/>
        <end position="33"/>
    </location>
</feature>
<protein>
    <recommendedName>
        <fullName evidence="3">Cyclic nucleotide-binding domain-containing protein</fullName>
    </recommendedName>
</protein>
<keyword evidence="1" id="KW-1071">Ligand-gated ion channel</keyword>
<keyword evidence="1" id="KW-0407">Ion channel</keyword>
<dbReference type="OrthoDB" id="2021138at2759"/>
<dbReference type="SMART" id="SM00100">
    <property type="entry name" value="cNMP"/>
    <property type="match status" value="2"/>
</dbReference>
<dbReference type="PANTHER" id="PTHR45638">
    <property type="entry name" value="CYCLIC NUCLEOTIDE-GATED CATION CHANNEL SUBUNIT A"/>
    <property type="match status" value="1"/>
</dbReference>
<dbReference type="EMBL" id="NBCO01000009">
    <property type="protein sequence ID" value="ORC90174.1"/>
    <property type="molecule type" value="Genomic_DNA"/>
</dbReference>
<keyword evidence="5" id="KW-1185">Reference proteome</keyword>
<reference evidence="4 5" key="1">
    <citation type="submission" date="2017-03" db="EMBL/GenBank/DDBJ databases">
        <title>An alternative strategy for trypanosome survival in the mammalian bloodstream revealed through genome and transcriptome analysis of the ubiquitous bovine parasite Trypanosoma (Megatrypanum) theileri.</title>
        <authorList>
            <person name="Kelly S."/>
            <person name="Ivens A."/>
            <person name="Mott A."/>
            <person name="O'Neill E."/>
            <person name="Emms D."/>
            <person name="Macleod O."/>
            <person name="Voorheis P."/>
            <person name="Matthews J."/>
            <person name="Matthews K."/>
            <person name="Carrington M."/>
        </authorList>
    </citation>
    <scope>NUCLEOTIDE SEQUENCE [LARGE SCALE GENOMIC DNA]</scope>
    <source>
        <strain evidence="4">Edinburgh</strain>
    </source>
</reference>
<evidence type="ECO:0000313" key="5">
    <source>
        <dbReference type="Proteomes" id="UP000192257"/>
    </source>
</evidence>
<proteinExistence type="predicted"/>
<dbReference type="Gene3D" id="2.60.120.10">
    <property type="entry name" value="Jelly Rolls"/>
    <property type="match status" value="3"/>
</dbReference>
<sequence>MQSKANSSSTSNTHVLLSSRRNSRRPTLEEDEQEVAGIEIDRVSFMNTALRALPGNTLRTFFAPVMNVKSVFFRRRRLTQLHMTSDAAKMDKVFKETIRVLTKALVDASLELFENPMPLEEKDLATALAGKMTPVCYEPGAVLVYPGEYPETMFVHVVLSGSVQVVSYQPQSRKGGMGDASKRQYFVSNDTLRLNGSLGFQPDLFKYVTNSTEVTSDTTSDVASTSNVSTAIQRSLRRASRMIGQPTLLPTRTELCRAPYVCCATEALGLEPFRLATITAEATAPSAKGDGGSNTRITETMRIRAKDLHDALIELAIGKNKKSKAISSGNVSPRYMPMLVEYIAAARVRSVSRHYPLNEILMRQSWLLQDTPAHTIRALVTQLTPRSYFPGEVILCPHTQSRQLCFLRRGIMTIEEPPAIDNSTEGHCKCGNSNEKRNILQEVPVGASFGELSVLFGEPRHFVLRAQTTCDIWCLSHHSFAATVRRDDALRESLLSKAAALRMRWLGEQRFTPSLAQKLRECCELFRDAADSFIYLIQERIEPVVYPPGTLLTSTSSRCSEMYIILHGRVTSIVDGVAEYGPGSVIGESTIISHRWPLGLVSKSMVEGWKLDRKKLLDALHRIEILRRHSGEVGAHAPQLMQHVFAPPVPPCDVDAVGRSRMPLVGPPPRGDTYLEFAQWLAELQLKALCFRYRDYVKWNDISYTTLPGERRRQFLTEPASSVVDFNYTTGNDTTDMVVGSGVNAAREGKKRKTAKKQEKRRVVAGSVFPFYVNATMTHQPFTRPSLRKPPTVIVDDDDKSISRQRALTAGWKTQPHVSLLPQLKQLTTLIENRDKMQKVEAKQNAVNDVQQERMELIGMSHDVVTNTAGPPPVHLFLQGSNPRVQISVAEAISVGYVLQFPDTKRIQSCVSNIDPDVTIGLPQHRERRRDMALTPNERHYRHCFLFAASKLGEHTAEEAMVREAATREAESKGKAQQLTILLLDHLSERRQHSTELGAMTSEPGLNASTDWNRISFLKTPSREAISPRNHSTPGKQRSFQANSVVGDQAFLQQLTENPNRAMDSLRAKFNIPPESGLGPNFATVEEAGDGSFSRSASEGTAGHAGQGESVMERLRRVTMNSDLTGGGEGAPTGPPPRVPGSHADDKGPNKSEEGETVMEKFMRREDAPLFIDGYGQLGMEGRNSLLDGDLSRTETDGGLPNDTLYTSHGTLPPERGERHHASQWVPHNFVMPTVNEATATMRRIQRDVNGLNAVAEEQRREKLQKRRQRGDHTSESFEGPVPQELQRVVEDWTATYRANARDPLCPATIPPQLLTEAGTDYLAEEFHNTRRYQQQLQRQQQQQQQQQGAEAGYGAYGVEMWRGEVELKDRRDGKNREMGRARISRNLLTVVGSKKFGVPSKPLRNPTYGMSKEEYQEWVTERDAIFASASRQK</sequence>